<dbReference type="EMBL" id="VSSQ01037314">
    <property type="protein sequence ID" value="MPM89962.1"/>
    <property type="molecule type" value="Genomic_DNA"/>
</dbReference>
<sequence length="152" mass="17603">MPEISLDKNYLDKIKKTKTESKATDENQKTEEIIKTLISTAKVDLPQILIDSDVQHQLSHLVEQVQQAGITVEQYLANQKTNIKDYQENLKKKIIEEWTINLAIQKISVDQKIEVTPEEIKAITDKNPALLQNINMVNYLLIQQKVFEFLKK</sequence>
<dbReference type="GO" id="GO:0015031">
    <property type="term" value="P:protein transport"/>
    <property type="evidence" value="ECO:0007669"/>
    <property type="project" value="InterPro"/>
</dbReference>
<proteinExistence type="predicted"/>
<dbReference type="InterPro" id="IPR027304">
    <property type="entry name" value="Trigger_fact/SurA_dom_sf"/>
</dbReference>
<dbReference type="EC" id="5.2.1.8" evidence="4"/>
<comment type="caution">
    <text evidence="4">The sequence shown here is derived from an EMBL/GenBank/DDBJ whole genome shotgun (WGS) entry which is preliminary data.</text>
</comment>
<accession>A0A645DN41</accession>
<organism evidence="4">
    <name type="scientific">bioreactor metagenome</name>
    <dbReference type="NCBI Taxonomy" id="1076179"/>
    <lineage>
        <taxon>unclassified sequences</taxon>
        <taxon>metagenomes</taxon>
        <taxon>ecological metagenomes</taxon>
    </lineage>
</organism>
<dbReference type="AlphaFoldDB" id="A0A645DN41"/>
<name>A0A645DN41_9ZZZZ</name>
<dbReference type="GO" id="GO:0003755">
    <property type="term" value="F:peptidyl-prolyl cis-trans isomerase activity"/>
    <property type="evidence" value="ECO:0007669"/>
    <property type="project" value="UniProtKB-KW"/>
</dbReference>
<keyword evidence="1" id="KW-0697">Rotamase</keyword>
<dbReference type="Gene3D" id="1.10.3120.10">
    <property type="entry name" value="Trigger factor, C-terminal domain"/>
    <property type="match status" value="1"/>
</dbReference>
<dbReference type="Pfam" id="PF05698">
    <property type="entry name" value="Trigger_C"/>
    <property type="match status" value="1"/>
</dbReference>
<dbReference type="SUPFAM" id="SSF109998">
    <property type="entry name" value="Triger factor/SurA peptide-binding domain-like"/>
    <property type="match status" value="1"/>
</dbReference>
<evidence type="ECO:0000256" key="1">
    <source>
        <dbReference type="ARBA" id="ARBA00023110"/>
    </source>
</evidence>
<gene>
    <name evidence="4" type="primary">tig_45</name>
    <name evidence="4" type="ORF">SDC9_137077</name>
</gene>
<feature type="domain" description="Trigger factor C-terminal" evidence="3">
    <location>
        <begin position="15"/>
        <end position="122"/>
    </location>
</feature>
<reference evidence="4" key="1">
    <citation type="submission" date="2019-08" db="EMBL/GenBank/DDBJ databases">
        <authorList>
            <person name="Kucharzyk K."/>
            <person name="Murdoch R.W."/>
            <person name="Higgins S."/>
            <person name="Loffler F."/>
        </authorList>
    </citation>
    <scope>NUCLEOTIDE SEQUENCE</scope>
</reference>
<dbReference type="InterPro" id="IPR008880">
    <property type="entry name" value="Trigger_fac_C"/>
</dbReference>
<protein>
    <submittedName>
        <fullName evidence="4">Trigger factor</fullName>
        <ecNumber evidence="4">5.2.1.8</ecNumber>
    </submittedName>
</protein>
<keyword evidence="2 4" id="KW-0413">Isomerase</keyword>
<dbReference type="GO" id="GO:0006457">
    <property type="term" value="P:protein folding"/>
    <property type="evidence" value="ECO:0007669"/>
    <property type="project" value="InterPro"/>
</dbReference>
<dbReference type="InterPro" id="IPR037041">
    <property type="entry name" value="Trigger_fac_C_sf"/>
</dbReference>
<evidence type="ECO:0000259" key="3">
    <source>
        <dbReference type="Pfam" id="PF05698"/>
    </source>
</evidence>
<evidence type="ECO:0000313" key="4">
    <source>
        <dbReference type="EMBL" id="MPM89962.1"/>
    </source>
</evidence>
<evidence type="ECO:0000256" key="2">
    <source>
        <dbReference type="ARBA" id="ARBA00023235"/>
    </source>
</evidence>